<comment type="similarity">
    <text evidence="10 12">Belongs to the TonB-dependent receptor family.</text>
</comment>
<dbReference type="PROSITE" id="PS00430">
    <property type="entry name" value="TONB_DEPENDENT_REC_1"/>
    <property type="match status" value="1"/>
</dbReference>
<dbReference type="InterPro" id="IPR010916">
    <property type="entry name" value="TonB_box_CS"/>
</dbReference>
<evidence type="ECO:0000256" key="11">
    <source>
        <dbReference type="PROSITE-ProRule" id="PRU10143"/>
    </source>
</evidence>
<evidence type="ECO:0000259" key="14">
    <source>
        <dbReference type="Pfam" id="PF07715"/>
    </source>
</evidence>
<evidence type="ECO:0000256" key="4">
    <source>
        <dbReference type="ARBA" id="ARBA00022692"/>
    </source>
</evidence>
<evidence type="ECO:0000256" key="9">
    <source>
        <dbReference type="ARBA" id="ARBA00023237"/>
    </source>
</evidence>
<evidence type="ECO:0000256" key="12">
    <source>
        <dbReference type="RuleBase" id="RU003357"/>
    </source>
</evidence>
<evidence type="ECO:0000256" key="3">
    <source>
        <dbReference type="ARBA" id="ARBA00022452"/>
    </source>
</evidence>
<evidence type="ECO:0000313" key="15">
    <source>
        <dbReference type="EMBL" id="RLK47073.1"/>
    </source>
</evidence>
<evidence type="ECO:0000256" key="5">
    <source>
        <dbReference type="ARBA" id="ARBA00022729"/>
    </source>
</evidence>
<dbReference type="Pfam" id="PF07715">
    <property type="entry name" value="Plug"/>
    <property type="match status" value="1"/>
</dbReference>
<proteinExistence type="inferred from homology"/>
<evidence type="ECO:0000259" key="13">
    <source>
        <dbReference type="Pfam" id="PF00593"/>
    </source>
</evidence>
<accession>A0A498BSX5</accession>
<dbReference type="OrthoDB" id="9815954at2"/>
<evidence type="ECO:0000313" key="16">
    <source>
        <dbReference type="Proteomes" id="UP000275461"/>
    </source>
</evidence>
<keyword evidence="9 10" id="KW-0998">Cell outer membrane</keyword>
<evidence type="ECO:0000256" key="6">
    <source>
        <dbReference type="ARBA" id="ARBA00023065"/>
    </source>
</evidence>
<keyword evidence="16" id="KW-1185">Reference proteome</keyword>
<dbReference type="GO" id="GO:0044718">
    <property type="term" value="P:siderophore transmembrane transport"/>
    <property type="evidence" value="ECO:0007669"/>
    <property type="project" value="TreeGrafter"/>
</dbReference>
<keyword evidence="2 10" id="KW-0813">Transport</keyword>
<dbReference type="SUPFAM" id="SSF56935">
    <property type="entry name" value="Porins"/>
    <property type="match status" value="1"/>
</dbReference>
<comment type="caution">
    <text evidence="15">The sequence shown here is derived from an EMBL/GenBank/DDBJ whole genome shotgun (WGS) entry which is preliminary data.</text>
</comment>
<dbReference type="Gene3D" id="2.170.130.10">
    <property type="entry name" value="TonB-dependent receptor, plug domain"/>
    <property type="match status" value="1"/>
</dbReference>
<feature type="domain" description="TonB-dependent receptor plug" evidence="14">
    <location>
        <begin position="46"/>
        <end position="159"/>
    </location>
</feature>
<dbReference type="EMBL" id="RCDA01000004">
    <property type="protein sequence ID" value="RLK47073.1"/>
    <property type="molecule type" value="Genomic_DNA"/>
</dbReference>
<keyword evidence="15" id="KW-0675">Receptor</keyword>
<keyword evidence="3 10" id="KW-1134">Transmembrane beta strand</keyword>
<keyword evidence="7 11" id="KW-0798">TonB box</keyword>
<dbReference type="Gene3D" id="2.40.170.20">
    <property type="entry name" value="TonB-dependent receptor, beta-barrel domain"/>
    <property type="match status" value="1"/>
</dbReference>
<dbReference type="CDD" id="cd01347">
    <property type="entry name" value="ligand_gated_channel"/>
    <property type="match status" value="1"/>
</dbReference>
<keyword evidence="5" id="KW-0732">Signal</keyword>
<dbReference type="PANTHER" id="PTHR30069">
    <property type="entry name" value="TONB-DEPENDENT OUTER MEMBRANE RECEPTOR"/>
    <property type="match status" value="1"/>
</dbReference>
<dbReference type="Pfam" id="PF00593">
    <property type="entry name" value="TonB_dep_Rec_b-barrel"/>
    <property type="match status" value="1"/>
</dbReference>
<dbReference type="InterPro" id="IPR037066">
    <property type="entry name" value="Plug_dom_sf"/>
</dbReference>
<evidence type="ECO:0000256" key="10">
    <source>
        <dbReference type="PROSITE-ProRule" id="PRU01360"/>
    </source>
</evidence>
<dbReference type="Proteomes" id="UP000275461">
    <property type="component" value="Unassembled WGS sequence"/>
</dbReference>
<feature type="domain" description="TonB-dependent receptor-like beta-barrel" evidence="13">
    <location>
        <begin position="250"/>
        <end position="691"/>
    </location>
</feature>
<reference evidence="15 16" key="1">
    <citation type="submission" date="2018-10" db="EMBL/GenBank/DDBJ databases">
        <title>Genomic Encyclopedia of Type Strains, Phase IV (KMG-IV): sequencing the most valuable type-strain genomes for metagenomic binning, comparative biology and taxonomic classification.</title>
        <authorList>
            <person name="Goeker M."/>
        </authorList>
    </citation>
    <scope>NUCLEOTIDE SEQUENCE [LARGE SCALE GENOMIC DNA]</scope>
    <source>
        <strain evidence="15 16">DSM 12769</strain>
    </source>
</reference>
<dbReference type="InterPro" id="IPR036942">
    <property type="entry name" value="Beta-barrel_TonB_sf"/>
</dbReference>
<evidence type="ECO:0000256" key="8">
    <source>
        <dbReference type="ARBA" id="ARBA00023136"/>
    </source>
</evidence>
<keyword evidence="6" id="KW-0406">Ion transport</keyword>
<sequence length="739" mass="81851">MRREGQSIPFSGLLVTAILGGLGVANASERTLDTIVVTATGFEQALKDAPASISVVGREELERNRFSNIAEALADVPGVDVREGTGKTGGLNVSIRGMPSEYTLIMIDGRRQNTSGDVTPNGFGETATSFMPPVSAIERIEVIRGPMSTLYGSDAMGGVINIITRPVTDTWSGSVGVESTFQEDRDASNDSTLNLFATGPLVNDRLGMQVRGRLYDREASERLIEDSVARDPRPTEARIYNVGARLSLTPDARNTLWLDADRSRQVYDNSDSRLGTLDETDRSTGEPAPGVFWGYKDEMRFNRDQIAVGHEGFYDLGTLESSLTYNVTETLGRTLPAGSAPEYGYEATGGEDRVLENRDLTLDSKLVMPLGRHVLTLGGQYVDAELEDGAAGDQTFSQESWALFVENEWWMRDDLALTLGARYQDHEAFSGHLTPRAYLVWNTTDRWTLKGGVSQGYKTPTLNQLHDGVTGFTDQGRAVNIGSPDLEPEETTNYELSALYEDRRLQAGATLFYNEFRDKIADGDPILNCQFTDGDGNQPYAGRDDCLSIGDFTQQESFGQLVNIDEARTRGVELHASYRLSPQWAVSGGYTYTDSEFTSGDQKGQVLTNAPEHVVTARLNWLASERLHLWVDGEYYSSRERYTGARPEEGTQDRAEYDATGNKLKSYELFHLGASYQAADNVRLTGRIYNLLDKDFSSGTRYGHQGETHYAYDYTRTWRATEGGYRDGRSVWLSANYEF</sequence>
<dbReference type="RefSeq" id="WP_121442905.1">
    <property type="nucleotide sequence ID" value="NZ_RCDA01000004.1"/>
</dbReference>
<dbReference type="GO" id="GO:0015344">
    <property type="term" value="F:siderophore uptake transmembrane transporter activity"/>
    <property type="evidence" value="ECO:0007669"/>
    <property type="project" value="TreeGrafter"/>
</dbReference>
<evidence type="ECO:0000256" key="7">
    <source>
        <dbReference type="ARBA" id="ARBA00023077"/>
    </source>
</evidence>
<dbReference type="InterPro" id="IPR012910">
    <property type="entry name" value="Plug_dom"/>
</dbReference>
<evidence type="ECO:0000256" key="1">
    <source>
        <dbReference type="ARBA" id="ARBA00004571"/>
    </source>
</evidence>
<organism evidence="15 16">
    <name type="scientific">Alkalispirillum mobile</name>
    <dbReference type="NCBI Taxonomy" id="85925"/>
    <lineage>
        <taxon>Bacteria</taxon>
        <taxon>Pseudomonadati</taxon>
        <taxon>Pseudomonadota</taxon>
        <taxon>Gammaproteobacteria</taxon>
        <taxon>Chromatiales</taxon>
        <taxon>Ectothiorhodospiraceae</taxon>
        <taxon>Alkalispirillum</taxon>
    </lineage>
</organism>
<dbReference type="InterPro" id="IPR000531">
    <property type="entry name" value="Beta-barrel_TonB"/>
</dbReference>
<name>A0A498BSX5_9GAMM</name>
<evidence type="ECO:0000256" key="2">
    <source>
        <dbReference type="ARBA" id="ARBA00022448"/>
    </source>
</evidence>
<dbReference type="InterPro" id="IPR039426">
    <property type="entry name" value="TonB-dep_rcpt-like"/>
</dbReference>
<dbReference type="GO" id="GO:0009279">
    <property type="term" value="C:cell outer membrane"/>
    <property type="evidence" value="ECO:0007669"/>
    <property type="project" value="UniProtKB-SubCell"/>
</dbReference>
<dbReference type="PROSITE" id="PS52016">
    <property type="entry name" value="TONB_DEPENDENT_REC_3"/>
    <property type="match status" value="1"/>
</dbReference>
<comment type="subcellular location">
    <subcellularLocation>
        <location evidence="1 10">Cell outer membrane</location>
        <topology evidence="1 10">Multi-pass membrane protein</topology>
    </subcellularLocation>
</comment>
<dbReference type="AlphaFoldDB" id="A0A498BSX5"/>
<protein>
    <submittedName>
        <fullName evidence="15">Outer membrane receptor for ferrienterochelin and colicins</fullName>
    </submittedName>
</protein>
<gene>
    <name evidence="15" type="ORF">DFR31_2388</name>
</gene>
<keyword evidence="8 10" id="KW-0472">Membrane</keyword>
<keyword evidence="4 10" id="KW-0812">Transmembrane</keyword>
<feature type="short sequence motif" description="TonB box" evidence="11">
    <location>
        <begin position="34"/>
        <end position="40"/>
    </location>
</feature>
<dbReference type="PANTHER" id="PTHR30069:SF53">
    <property type="entry name" value="COLICIN I RECEPTOR-RELATED"/>
    <property type="match status" value="1"/>
</dbReference>